<sequence length="387" mass="42173">MAERALGMTTLHLLIRVSVFAPEAVPVRTPEVVDDALQPFRSTLGVEIVQLRILLVQILKHNQRRLFPILAQRPPVILVLFVILVRRKPRQALLQIVAHPSLALRLLALPHQAAPEHRPWLFRLLASNLVLLLLLLLLVTHLLRNLLRRAQHPLQAHLLPLARDPLPVLALVHHHLPRLAALPVLAVAISLPHLPLPLTIESDAAPILSDDDAHGLRPALLALWRAEALACPEAHLGHHGETFALLFGRHAASAAAIVLVNEGPRQRSLALVGLLGGQLRLGFVARPLGRLAPLALAALQRGLGCGGSRVREDHIHVVVFFFLLAIVFSSHLDEDKSYHKVGKVVSSLMSRRAIAAVAPITTSIQPNGGKTLSKSFIGVINSTAAWV</sequence>
<feature type="signal peptide" evidence="2">
    <location>
        <begin position="1"/>
        <end position="26"/>
    </location>
</feature>
<dbReference type="AlphaFoldDB" id="A0A4V1C569"/>
<evidence type="ECO:0000313" key="3">
    <source>
        <dbReference type="EMBL" id="QBZ55345.1"/>
    </source>
</evidence>
<reference evidence="3 4" key="1">
    <citation type="journal article" date="2019" name="Mol. Biol. Evol.">
        <title>Blast fungal genomes show frequent chromosomal changes, gene gains and losses, and effector gene turnover.</title>
        <authorList>
            <person name="Gomez Luciano L.B."/>
            <person name="Jason Tsai I."/>
            <person name="Chuma I."/>
            <person name="Tosa Y."/>
            <person name="Chen Y.H."/>
            <person name="Li J.Y."/>
            <person name="Li M.Y."/>
            <person name="Jade Lu M.Y."/>
            <person name="Nakayashiki H."/>
            <person name="Li W.H."/>
        </authorList>
    </citation>
    <scope>NUCLEOTIDE SEQUENCE [LARGE SCALE GENOMIC DNA]</scope>
    <source>
        <strain evidence="3">MZ5-1-6</strain>
    </source>
</reference>
<protein>
    <submittedName>
        <fullName evidence="3">Uncharacterized protein</fullName>
    </submittedName>
</protein>
<dbReference type="EMBL" id="CP034205">
    <property type="protein sequence ID" value="QBZ55345.1"/>
    <property type="molecule type" value="Genomic_DNA"/>
</dbReference>
<evidence type="ECO:0000256" key="2">
    <source>
        <dbReference type="SAM" id="SignalP"/>
    </source>
</evidence>
<feature type="chain" id="PRO_5020892495" evidence="2">
    <location>
        <begin position="27"/>
        <end position="387"/>
    </location>
</feature>
<evidence type="ECO:0000256" key="1">
    <source>
        <dbReference type="SAM" id="Phobius"/>
    </source>
</evidence>
<keyword evidence="1" id="KW-0472">Membrane</keyword>
<feature type="transmembrane region" description="Helical" evidence="1">
    <location>
        <begin position="120"/>
        <end position="143"/>
    </location>
</feature>
<proteinExistence type="predicted"/>
<evidence type="ECO:0000313" key="4">
    <source>
        <dbReference type="Proteomes" id="UP000294847"/>
    </source>
</evidence>
<keyword evidence="1" id="KW-1133">Transmembrane helix</keyword>
<dbReference type="Proteomes" id="UP000294847">
    <property type="component" value="Chromosome 2"/>
</dbReference>
<name>A0A4V1C569_PYROR</name>
<feature type="transmembrane region" description="Helical" evidence="1">
    <location>
        <begin position="66"/>
        <end position="85"/>
    </location>
</feature>
<feature type="transmembrane region" description="Helical" evidence="1">
    <location>
        <begin position="315"/>
        <end position="332"/>
    </location>
</feature>
<accession>A0A4V1C569</accession>
<keyword evidence="2" id="KW-0732">Signal</keyword>
<keyword evidence="1" id="KW-0812">Transmembrane</keyword>
<organism evidence="3 4">
    <name type="scientific">Pyricularia oryzae</name>
    <name type="common">Rice blast fungus</name>
    <name type="synonym">Magnaporthe oryzae</name>
    <dbReference type="NCBI Taxonomy" id="318829"/>
    <lineage>
        <taxon>Eukaryota</taxon>
        <taxon>Fungi</taxon>
        <taxon>Dikarya</taxon>
        <taxon>Ascomycota</taxon>
        <taxon>Pezizomycotina</taxon>
        <taxon>Sordariomycetes</taxon>
        <taxon>Sordariomycetidae</taxon>
        <taxon>Magnaporthales</taxon>
        <taxon>Pyriculariaceae</taxon>
        <taxon>Pyricularia</taxon>
    </lineage>
</organism>
<gene>
    <name evidence="3" type="ORF">PoMZ_00242</name>
</gene>